<organism evidence="2 3">
    <name type="scientific">Bradyrhizobium retamae</name>
    <dbReference type="NCBI Taxonomy" id="1300035"/>
    <lineage>
        <taxon>Bacteria</taxon>
        <taxon>Pseudomonadati</taxon>
        <taxon>Pseudomonadota</taxon>
        <taxon>Alphaproteobacteria</taxon>
        <taxon>Hyphomicrobiales</taxon>
        <taxon>Nitrobacteraceae</taxon>
        <taxon>Bradyrhizobium</taxon>
    </lineage>
</organism>
<evidence type="ECO:0000313" key="3">
    <source>
        <dbReference type="Proteomes" id="UP000052023"/>
    </source>
</evidence>
<feature type="region of interest" description="Disordered" evidence="1">
    <location>
        <begin position="1"/>
        <end position="23"/>
    </location>
</feature>
<dbReference type="AlphaFoldDB" id="A0A0R3MJ80"/>
<accession>A0A0R3MJ80</accession>
<evidence type="ECO:0000256" key="1">
    <source>
        <dbReference type="SAM" id="MobiDB-lite"/>
    </source>
</evidence>
<dbReference type="RefSeq" id="WP_057847593.1">
    <property type="nucleotide sequence ID" value="NZ_LLYA01000210.1"/>
</dbReference>
<name>A0A0R3MJ80_9BRAD</name>
<gene>
    <name evidence="2" type="ORF">CQ13_36245</name>
</gene>
<dbReference type="EMBL" id="LLYA01000210">
    <property type="protein sequence ID" value="KRR17533.1"/>
    <property type="molecule type" value="Genomic_DNA"/>
</dbReference>
<proteinExistence type="predicted"/>
<dbReference type="Gene3D" id="1.25.40.10">
    <property type="entry name" value="Tetratricopeptide repeat domain"/>
    <property type="match status" value="1"/>
</dbReference>
<protein>
    <submittedName>
        <fullName evidence="2">Histidine kinase</fullName>
    </submittedName>
</protein>
<keyword evidence="2" id="KW-0418">Kinase</keyword>
<reference evidence="2 3" key="1">
    <citation type="submission" date="2014-03" db="EMBL/GenBank/DDBJ databases">
        <title>Bradyrhizobium valentinum sp. nov., isolated from effective nodules of Lupinus mariae-josephae, a lupine endemic of basic-lime soils in Eastern Spain.</title>
        <authorList>
            <person name="Duran D."/>
            <person name="Rey L."/>
            <person name="Navarro A."/>
            <person name="Busquets A."/>
            <person name="Imperial J."/>
            <person name="Ruiz-Argueso T."/>
        </authorList>
    </citation>
    <scope>NUCLEOTIDE SEQUENCE [LARGE SCALE GENOMIC DNA]</scope>
    <source>
        <strain evidence="2 3">Ro19</strain>
    </source>
</reference>
<dbReference type="Proteomes" id="UP000052023">
    <property type="component" value="Unassembled WGS sequence"/>
</dbReference>
<comment type="caution">
    <text evidence="2">The sequence shown here is derived from an EMBL/GenBank/DDBJ whole genome shotgun (WGS) entry which is preliminary data.</text>
</comment>
<evidence type="ECO:0000313" key="2">
    <source>
        <dbReference type="EMBL" id="KRR17533.1"/>
    </source>
</evidence>
<dbReference type="InterPro" id="IPR011990">
    <property type="entry name" value="TPR-like_helical_dom_sf"/>
</dbReference>
<sequence length="142" mass="15335">MIEPGGAQFASPPPPADASKTGDVLPISGQERDLVCAISFVHLACGQSAQALALLRLIAHDDSQDVDLLRILTYALISEGFGNEALAVLDRLDTLDDEPSSRLPLTLLRSHALRRAGRMDEARAVFQDYVSLRGRTAPTEQQ</sequence>
<dbReference type="SUPFAM" id="SSF48452">
    <property type="entry name" value="TPR-like"/>
    <property type="match status" value="1"/>
</dbReference>
<dbReference type="GO" id="GO:0016301">
    <property type="term" value="F:kinase activity"/>
    <property type="evidence" value="ECO:0007669"/>
    <property type="project" value="UniProtKB-KW"/>
</dbReference>
<dbReference type="OrthoDB" id="8021520at2"/>
<keyword evidence="2" id="KW-0808">Transferase</keyword>
<keyword evidence="3" id="KW-1185">Reference proteome</keyword>